<reference evidence="1" key="1">
    <citation type="submission" date="2020-08" db="EMBL/GenBank/DDBJ databases">
        <title>Multicomponent nature underlies the extraordinary mechanical properties of spider dragline silk.</title>
        <authorList>
            <person name="Kono N."/>
            <person name="Nakamura H."/>
            <person name="Mori M."/>
            <person name="Yoshida Y."/>
            <person name="Ohtoshi R."/>
            <person name="Malay A.D."/>
            <person name="Moran D.A.P."/>
            <person name="Tomita M."/>
            <person name="Numata K."/>
            <person name="Arakawa K."/>
        </authorList>
    </citation>
    <scope>NUCLEOTIDE SEQUENCE</scope>
</reference>
<sequence length="308" mass="35725">MSSLPKKTYSSVVAPSFDGELNEPSRKTSCCSVLIAAENCNCDDVRKLFKAQISTRKGKIWIRLVKEISDNRITVYCASEKDRDKLMTRIEANPKFLKPTVPKRKNPTMLIRNVPNDLGDFELLDVIREQNTEIFVSNECWNETKVRFVLKKFHYVRNVLIEFYPKIRKNVNVVGSLKIMWNMCRIEDFLIINSCSNVLVIIIELMSAQILYLVIFELENIRVITAQTVKIRNMAITVFSDPRNLDYNSAMIDISFGGYDFTVFSYYFEPSVNIDLDLRKIEQLFSNKVSKRYGVWMQIASLKFGLVM</sequence>
<organism evidence="1 2">
    <name type="scientific">Trichonephila inaurata madagascariensis</name>
    <dbReference type="NCBI Taxonomy" id="2747483"/>
    <lineage>
        <taxon>Eukaryota</taxon>
        <taxon>Metazoa</taxon>
        <taxon>Ecdysozoa</taxon>
        <taxon>Arthropoda</taxon>
        <taxon>Chelicerata</taxon>
        <taxon>Arachnida</taxon>
        <taxon>Araneae</taxon>
        <taxon>Araneomorphae</taxon>
        <taxon>Entelegynae</taxon>
        <taxon>Araneoidea</taxon>
        <taxon>Nephilidae</taxon>
        <taxon>Trichonephila</taxon>
        <taxon>Trichonephila inaurata</taxon>
    </lineage>
</organism>
<evidence type="ECO:0000313" key="2">
    <source>
        <dbReference type="Proteomes" id="UP000886998"/>
    </source>
</evidence>
<evidence type="ECO:0000313" key="1">
    <source>
        <dbReference type="EMBL" id="GFY46179.1"/>
    </source>
</evidence>
<accession>A0A8X6X3D5</accession>
<comment type="caution">
    <text evidence="1">The sequence shown here is derived from an EMBL/GenBank/DDBJ whole genome shotgun (WGS) entry which is preliminary data.</text>
</comment>
<dbReference type="EMBL" id="BMAV01005233">
    <property type="protein sequence ID" value="GFY46179.1"/>
    <property type="molecule type" value="Genomic_DNA"/>
</dbReference>
<gene>
    <name evidence="1" type="ORF">TNIN_149641</name>
</gene>
<protein>
    <submittedName>
        <fullName evidence="1">Uncharacterized protein</fullName>
    </submittedName>
</protein>
<proteinExistence type="predicted"/>
<keyword evidence="2" id="KW-1185">Reference proteome</keyword>
<dbReference type="Proteomes" id="UP000886998">
    <property type="component" value="Unassembled WGS sequence"/>
</dbReference>
<dbReference type="AlphaFoldDB" id="A0A8X6X3D5"/>
<name>A0A8X6X3D5_9ARAC</name>